<evidence type="ECO:0000313" key="1">
    <source>
        <dbReference type="EMBL" id="VVA99578.1"/>
    </source>
</evidence>
<protein>
    <recommendedName>
        <fullName evidence="3">F-box associated domain-containing protein</fullName>
    </recommendedName>
</protein>
<dbReference type="Proteomes" id="UP000489600">
    <property type="component" value="Unassembled WGS sequence"/>
</dbReference>
<evidence type="ECO:0008006" key="3">
    <source>
        <dbReference type="Google" id="ProtNLM"/>
    </source>
</evidence>
<dbReference type="AlphaFoldDB" id="A0A565BD86"/>
<evidence type="ECO:0000313" key="2">
    <source>
        <dbReference type="Proteomes" id="UP000489600"/>
    </source>
</evidence>
<name>A0A565BD86_9BRAS</name>
<gene>
    <name evidence="1" type="ORF">ANE_LOCUS10023</name>
</gene>
<comment type="caution">
    <text evidence="1">The sequence shown here is derived from an EMBL/GenBank/DDBJ whole genome shotgun (WGS) entry which is preliminary data.</text>
</comment>
<proteinExistence type="predicted"/>
<organism evidence="1 2">
    <name type="scientific">Arabis nemorensis</name>
    <dbReference type="NCBI Taxonomy" id="586526"/>
    <lineage>
        <taxon>Eukaryota</taxon>
        <taxon>Viridiplantae</taxon>
        <taxon>Streptophyta</taxon>
        <taxon>Embryophyta</taxon>
        <taxon>Tracheophyta</taxon>
        <taxon>Spermatophyta</taxon>
        <taxon>Magnoliopsida</taxon>
        <taxon>eudicotyledons</taxon>
        <taxon>Gunneridae</taxon>
        <taxon>Pentapetalae</taxon>
        <taxon>rosids</taxon>
        <taxon>malvids</taxon>
        <taxon>Brassicales</taxon>
        <taxon>Brassicaceae</taxon>
        <taxon>Arabideae</taxon>
        <taxon>Arabis</taxon>
    </lineage>
</organism>
<sequence>MFYCLCIYGYLGVFDPTRATWNILPVKPCPAFRQLGFGVPVLMTEHEGGIFVILTCYSKKPSVFRLNLKRNVWEETRELGGLTVFASRHVSLTRAGLPSEMRNRIYTSHYGPHDMYYYSLGDEQSSRPPPMFPYGSVWVDPPHNINL</sequence>
<dbReference type="EMBL" id="CABITT030000003">
    <property type="protein sequence ID" value="VVA99578.1"/>
    <property type="molecule type" value="Genomic_DNA"/>
</dbReference>
<dbReference type="OrthoDB" id="1863935at2759"/>
<reference evidence="1" key="1">
    <citation type="submission" date="2019-07" db="EMBL/GenBank/DDBJ databases">
        <authorList>
            <person name="Dittberner H."/>
        </authorList>
    </citation>
    <scope>NUCLEOTIDE SEQUENCE [LARGE SCALE GENOMIC DNA]</scope>
</reference>
<dbReference type="PANTHER" id="PTHR33127:SF5">
    <property type="entry name" value="TRANSMEMBRANE PROTEIN"/>
    <property type="match status" value="1"/>
</dbReference>
<accession>A0A565BD86</accession>
<keyword evidence="2" id="KW-1185">Reference proteome</keyword>
<dbReference type="PANTHER" id="PTHR33127">
    <property type="entry name" value="TRANSMEMBRANE PROTEIN"/>
    <property type="match status" value="1"/>
</dbReference>